<comment type="subcellular location">
    <subcellularLocation>
        <location evidence="1">Membrane</location>
        <topology evidence="1">Multi-pass membrane protein</topology>
    </subcellularLocation>
</comment>
<keyword evidence="15" id="KW-1185">Reference proteome</keyword>
<evidence type="ECO:0000256" key="8">
    <source>
        <dbReference type="ARBA" id="ARBA00023065"/>
    </source>
</evidence>
<proteinExistence type="inferred from homology"/>
<evidence type="ECO:0000313" key="16">
    <source>
        <dbReference type="WBParaSite" id="nRc.2.0.1.t31012-RA"/>
    </source>
</evidence>
<dbReference type="AlphaFoldDB" id="A0A915JZC9"/>
<evidence type="ECO:0000256" key="5">
    <source>
        <dbReference type="ARBA" id="ARBA00022692"/>
    </source>
</evidence>
<comment type="similarity">
    <text evidence="2 13">Belongs to the amiloride-sensitive sodium channel (TC 1.A.6) family.</text>
</comment>
<keyword evidence="8 13" id="KW-0406">Ion transport</keyword>
<evidence type="ECO:0000256" key="7">
    <source>
        <dbReference type="ARBA" id="ARBA00023053"/>
    </source>
</evidence>
<dbReference type="Pfam" id="PF00858">
    <property type="entry name" value="ASC"/>
    <property type="match status" value="1"/>
</dbReference>
<keyword evidence="6 14" id="KW-1133">Transmembrane helix</keyword>
<evidence type="ECO:0000256" key="4">
    <source>
        <dbReference type="ARBA" id="ARBA00022461"/>
    </source>
</evidence>
<keyword evidence="4 13" id="KW-0894">Sodium channel</keyword>
<evidence type="ECO:0000256" key="3">
    <source>
        <dbReference type="ARBA" id="ARBA00022448"/>
    </source>
</evidence>
<evidence type="ECO:0000256" key="9">
    <source>
        <dbReference type="ARBA" id="ARBA00023136"/>
    </source>
</evidence>
<keyword evidence="11 13" id="KW-0739">Sodium transport</keyword>
<evidence type="ECO:0000256" key="11">
    <source>
        <dbReference type="ARBA" id="ARBA00023201"/>
    </source>
</evidence>
<evidence type="ECO:0000256" key="10">
    <source>
        <dbReference type="ARBA" id="ARBA00023180"/>
    </source>
</evidence>
<evidence type="ECO:0000256" key="14">
    <source>
        <dbReference type="SAM" id="Phobius"/>
    </source>
</evidence>
<keyword evidence="3 13" id="KW-0813">Transport</keyword>
<dbReference type="GO" id="GO:0016020">
    <property type="term" value="C:membrane"/>
    <property type="evidence" value="ECO:0007669"/>
    <property type="project" value="UniProtKB-SubCell"/>
</dbReference>
<dbReference type="Proteomes" id="UP000887565">
    <property type="component" value="Unplaced"/>
</dbReference>
<sequence>MKDCFYDKLMSNKSSEELAECSKRCLNPCMYWKHDFGGVSRMGFNSIGLRDGTTCKTMNDTFERHCLNDIIILDIGYSDLIYTKVSGAGRGSEAQAWARAWAWAQAQDQARAEITQTSSMTFDTFLSNVGGQVGLWMGVSVISIVQILALMLLYFKDKFVGVRNTV</sequence>
<keyword evidence="5 13" id="KW-0812">Transmembrane</keyword>
<keyword evidence="12 13" id="KW-0407">Ion channel</keyword>
<dbReference type="WBParaSite" id="nRc.2.0.1.t31012-RA">
    <property type="protein sequence ID" value="nRc.2.0.1.t31012-RA"/>
    <property type="gene ID" value="nRc.2.0.1.g31012"/>
</dbReference>
<keyword evidence="7" id="KW-0915">Sodium</keyword>
<dbReference type="GO" id="GO:0005272">
    <property type="term" value="F:sodium channel activity"/>
    <property type="evidence" value="ECO:0007669"/>
    <property type="project" value="UniProtKB-KW"/>
</dbReference>
<evidence type="ECO:0000256" key="13">
    <source>
        <dbReference type="RuleBase" id="RU000679"/>
    </source>
</evidence>
<protein>
    <submittedName>
        <fullName evidence="16">Uncharacterized protein</fullName>
    </submittedName>
</protein>
<name>A0A915JZC9_ROMCU</name>
<evidence type="ECO:0000256" key="1">
    <source>
        <dbReference type="ARBA" id="ARBA00004141"/>
    </source>
</evidence>
<accession>A0A915JZC9</accession>
<evidence type="ECO:0000256" key="12">
    <source>
        <dbReference type="ARBA" id="ARBA00023303"/>
    </source>
</evidence>
<keyword evidence="10" id="KW-0325">Glycoprotein</keyword>
<organism evidence="15 16">
    <name type="scientific">Romanomermis culicivorax</name>
    <name type="common">Nematode worm</name>
    <dbReference type="NCBI Taxonomy" id="13658"/>
    <lineage>
        <taxon>Eukaryota</taxon>
        <taxon>Metazoa</taxon>
        <taxon>Ecdysozoa</taxon>
        <taxon>Nematoda</taxon>
        <taxon>Enoplea</taxon>
        <taxon>Dorylaimia</taxon>
        <taxon>Mermithida</taxon>
        <taxon>Mermithoidea</taxon>
        <taxon>Mermithidae</taxon>
        <taxon>Romanomermis</taxon>
    </lineage>
</organism>
<evidence type="ECO:0000256" key="6">
    <source>
        <dbReference type="ARBA" id="ARBA00022989"/>
    </source>
</evidence>
<dbReference type="InterPro" id="IPR001873">
    <property type="entry name" value="ENaC"/>
</dbReference>
<reference evidence="16" key="1">
    <citation type="submission" date="2022-11" db="UniProtKB">
        <authorList>
            <consortium name="WormBaseParasite"/>
        </authorList>
    </citation>
    <scope>IDENTIFICATION</scope>
</reference>
<keyword evidence="9 14" id="KW-0472">Membrane</keyword>
<feature type="transmembrane region" description="Helical" evidence="14">
    <location>
        <begin position="133"/>
        <end position="155"/>
    </location>
</feature>
<evidence type="ECO:0000313" key="15">
    <source>
        <dbReference type="Proteomes" id="UP000887565"/>
    </source>
</evidence>
<evidence type="ECO:0000256" key="2">
    <source>
        <dbReference type="ARBA" id="ARBA00007193"/>
    </source>
</evidence>
<dbReference type="Gene3D" id="1.10.287.770">
    <property type="entry name" value="YojJ-like"/>
    <property type="match status" value="1"/>
</dbReference>